<evidence type="ECO:0000256" key="1">
    <source>
        <dbReference type="SAM" id="SignalP"/>
    </source>
</evidence>
<dbReference type="AlphaFoldDB" id="A0A6M2DFG9"/>
<organism evidence="2">
    <name type="scientific">Rhipicephalus microplus</name>
    <name type="common">Cattle tick</name>
    <name type="synonym">Boophilus microplus</name>
    <dbReference type="NCBI Taxonomy" id="6941"/>
    <lineage>
        <taxon>Eukaryota</taxon>
        <taxon>Metazoa</taxon>
        <taxon>Ecdysozoa</taxon>
        <taxon>Arthropoda</taxon>
        <taxon>Chelicerata</taxon>
        <taxon>Arachnida</taxon>
        <taxon>Acari</taxon>
        <taxon>Parasitiformes</taxon>
        <taxon>Ixodida</taxon>
        <taxon>Ixodoidea</taxon>
        <taxon>Ixodidae</taxon>
        <taxon>Rhipicephalinae</taxon>
        <taxon>Rhipicephalus</taxon>
        <taxon>Boophilus</taxon>
    </lineage>
</organism>
<dbReference type="EMBL" id="GHWJ01010930">
    <property type="protein sequence ID" value="NOV43667.1"/>
    <property type="molecule type" value="Transcribed_RNA"/>
</dbReference>
<protein>
    <submittedName>
        <fullName evidence="2">Putative secreted protein synganglion overexpressed</fullName>
    </submittedName>
</protein>
<evidence type="ECO:0000313" key="2">
    <source>
        <dbReference type="EMBL" id="NOV43667.1"/>
    </source>
</evidence>
<feature type="chain" id="PRO_5026877090" evidence="1">
    <location>
        <begin position="26"/>
        <end position="67"/>
    </location>
</feature>
<keyword evidence="1" id="KW-0732">Signal</keyword>
<accession>A0A6M2DFG9</accession>
<name>A0A6M2DFG9_RHIMP</name>
<feature type="signal peptide" evidence="1">
    <location>
        <begin position="1"/>
        <end position="25"/>
    </location>
</feature>
<proteinExistence type="predicted"/>
<reference evidence="2" key="1">
    <citation type="submission" date="2019-09" db="EMBL/GenBank/DDBJ databases">
        <title>Organ-specific transcriptomic study of the physiology of the cattle tick, Rhipicephalus microplus.</title>
        <authorList>
            <person name="Tirloni L."/>
            <person name="Braz G."/>
            <person name="Gandara A.C.P."/>
            <person name="Sabadin G.A."/>
            <person name="da Silva R.M."/>
            <person name="Guizzo M.G."/>
            <person name="Machado J.A."/>
            <person name="Costa E.P."/>
            <person name="Gomes H.F."/>
            <person name="Moraes J."/>
            <person name="Mota M.B.S."/>
            <person name="Mesquita R.D."/>
            <person name="Alvarenga P.H."/>
            <person name="Alves F."/>
            <person name="Seixas A."/>
            <person name="da Fonseca R.N."/>
            <person name="Fogaca A."/>
            <person name="Logullo C."/>
            <person name="Tanaka A."/>
            <person name="Daffre S."/>
            <person name="Termignoni C."/>
            <person name="Vaz I.S.Jr."/>
            <person name="Oliveira P.L."/>
            <person name="Ribeiro J.M."/>
        </authorList>
    </citation>
    <scope>NUCLEOTIDE SEQUENCE</scope>
    <source>
        <strain evidence="2">Porto Alegre</strain>
    </source>
</reference>
<sequence length="67" mass="7043">MTGQGPSQAAPLLQISHLCLSSALALSGSATPPYLVAQRTKMWTTGLPSMNWWAPSISGTQPISSQM</sequence>